<evidence type="ECO:0000256" key="3">
    <source>
        <dbReference type="ARBA" id="ARBA00022989"/>
    </source>
</evidence>
<evidence type="ECO:0000256" key="4">
    <source>
        <dbReference type="ARBA" id="ARBA00023136"/>
    </source>
</evidence>
<dbReference type="SUPFAM" id="SSF103481">
    <property type="entry name" value="Multidrug resistance efflux transporter EmrE"/>
    <property type="match status" value="1"/>
</dbReference>
<evidence type="ECO:0000313" key="7">
    <source>
        <dbReference type="EMBL" id="CAD9450179.1"/>
    </source>
</evidence>
<dbReference type="InterPro" id="IPR008521">
    <property type="entry name" value="Mg_trans_NIPA"/>
</dbReference>
<dbReference type="GO" id="GO:0015095">
    <property type="term" value="F:magnesium ion transmembrane transporter activity"/>
    <property type="evidence" value="ECO:0007669"/>
    <property type="project" value="InterPro"/>
</dbReference>
<feature type="compositionally biased region" description="Acidic residues" evidence="5">
    <location>
        <begin position="377"/>
        <end position="386"/>
    </location>
</feature>
<reference evidence="7" key="1">
    <citation type="submission" date="2021-01" db="EMBL/GenBank/DDBJ databases">
        <authorList>
            <person name="Corre E."/>
            <person name="Pelletier E."/>
            <person name="Niang G."/>
            <person name="Scheremetjew M."/>
            <person name="Finn R."/>
            <person name="Kale V."/>
            <person name="Holt S."/>
            <person name="Cochrane G."/>
            <person name="Meng A."/>
            <person name="Brown T."/>
            <person name="Cohen L."/>
        </authorList>
    </citation>
    <scope>NUCLEOTIDE SEQUENCE</scope>
    <source>
        <strain evidence="7">UTEX LB 985</strain>
    </source>
</reference>
<feature type="transmembrane region" description="Helical" evidence="6">
    <location>
        <begin position="162"/>
        <end position="181"/>
    </location>
</feature>
<proteinExistence type="predicted"/>
<feature type="compositionally biased region" description="Polar residues" evidence="5">
    <location>
        <begin position="388"/>
        <end position="408"/>
    </location>
</feature>
<accession>A0A7S2GGI3</accession>
<comment type="subcellular location">
    <subcellularLocation>
        <location evidence="1">Membrane</location>
        <topology evidence="1">Multi-pass membrane protein</topology>
    </subcellularLocation>
</comment>
<dbReference type="GO" id="GO:0016020">
    <property type="term" value="C:membrane"/>
    <property type="evidence" value="ECO:0007669"/>
    <property type="project" value="UniProtKB-SubCell"/>
</dbReference>
<feature type="transmembrane region" description="Helical" evidence="6">
    <location>
        <begin position="120"/>
        <end position="142"/>
    </location>
</feature>
<feature type="region of interest" description="Disordered" evidence="5">
    <location>
        <begin position="364"/>
        <end position="516"/>
    </location>
</feature>
<keyword evidence="4 6" id="KW-0472">Membrane</keyword>
<feature type="transmembrane region" description="Helical" evidence="6">
    <location>
        <begin position="201"/>
        <end position="221"/>
    </location>
</feature>
<dbReference type="EMBL" id="HBGU01029119">
    <property type="protein sequence ID" value="CAD9450179.1"/>
    <property type="molecule type" value="Transcribed_RNA"/>
</dbReference>
<keyword evidence="2 6" id="KW-0812">Transmembrane</keyword>
<feature type="transmembrane region" description="Helical" evidence="6">
    <location>
        <begin position="276"/>
        <end position="295"/>
    </location>
</feature>
<dbReference type="AlphaFoldDB" id="A0A7S2GGI3"/>
<evidence type="ECO:0000256" key="2">
    <source>
        <dbReference type="ARBA" id="ARBA00022692"/>
    </source>
</evidence>
<feature type="compositionally biased region" description="Gly residues" evidence="5">
    <location>
        <begin position="483"/>
        <end position="492"/>
    </location>
</feature>
<sequence length="516" mass="55488">MAMESDPEGLMAVISAHSVDASVLFGIVICLLSVINLVVGANLQRYALDRIDPRKTLCWGLLSRRGTFWFGALCVYFFANFLYTLALVYAPASLCAMLVATIIPFNVISSKLILGEVSQLADFQGGVTIFSGIAIAAAGAPFTTTTYDIDALRVLLLAPRALGTIGAILITAISLMVCIYLHENMVCESLPTPRFGRTYSLLADAVRFAYPVVVGLIESLVQVAQKSASGLFALTVSGQAQWSNDMIVIVAVWSFFSLTSVWWLRKGLKALEASRLLPVQYGTFTAMSVFVGLYVFDEAALVSHTSLWLIFSGCTLMTIGCIFVGSRRALRCWCTVRCSSDEHEACLADPKQAATPRLYPLQPNAKSSLPQLNVPDSPDDEPEQSDEAISTGQSVQRGAVGASTTRNPPSEKVYLPISPIASRGSWPRNTVKRETKPLASCGSWPRKSDGSPACNPALQDHGTTETSASMKEKWSKRRVATKSGGGTAGGGTARQQHALKLNIPGNKAEAQSKDMV</sequence>
<feature type="transmembrane region" description="Helical" evidence="6">
    <location>
        <begin position="23"/>
        <end position="45"/>
    </location>
</feature>
<dbReference type="PANTHER" id="PTHR12570">
    <property type="match status" value="1"/>
</dbReference>
<protein>
    <submittedName>
        <fullName evidence="7">Uncharacterized protein</fullName>
    </submittedName>
</protein>
<feature type="transmembrane region" description="Helical" evidence="6">
    <location>
        <begin position="246"/>
        <end position="264"/>
    </location>
</feature>
<dbReference type="PANTHER" id="PTHR12570:SF65">
    <property type="entry name" value="MAGNESIUM TRANSPORTER NIPA9-RELATED"/>
    <property type="match status" value="1"/>
</dbReference>
<feature type="transmembrane region" description="Helical" evidence="6">
    <location>
        <begin position="66"/>
        <end position="83"/>
    </location>
</feature>
<keyword evidence="3 6" id="KW-1133">Transmembrane helix</keyword>
<dbReference type="InterPro" id="IPR037185">
    <property type="entry name" value="EmrE-like"/>
</dbReference>
<feature type="transmembrane region" description="Helical" evidence="6">
    <location>
        <begin position="89"/>
        <end position="108"/>
    </location>
</feature>
<organism evidence="7">
    <name type="scientific">Haptolina brevifila</name>
    <dbReference type="NCBI Taxonomy" id="156173"/>
    <lineage>
        <taxon>Eukaryota</taxon>
        <taxon>Haptista</taxon>
        <taxon>Haptophyta</taxon>
        <taxon>Prymnesiophyceae</taxon>
        <taxon>Prymnesiales</taxon>
        <taxon>Prymnesiaceae</taxon>
        <taxon>Haptolina</taxon>
    </lineage>
</organism>
<feature type="transmembrane region" description="Helical" evidence="6">
    <location>
        <begin position="307"/>
        <end position="325"/>
    </location>
</feature>
<evidence type="ECO:0000256" key="1">
    <source>
        <dbReference type="ARBA" id="ARBA00004141"/>
    </source>
</evidence>
<name>A0A7S2GGI3_9EUKA</name>
<dbReference type="Pfam" id="PF05653">
    <property type="entry name" value="Mg_trans_NIPA"/>
    <property type="match status" value="1"/>
</dbReference>
<evidence type="ECO:0000256" key="6">
    <source>
        <dbReference type="SAM" id="Phobius"/>
    </source>
</evidence>
<evidence type="ECO:0000256" key="5">
    <source>
        <dbReference type="SAM" id="MobiDB-lite"/>
    </source>
</evidence>
<gene>
    <name evidence="7" type="ORF">CBRE1094_LOCUS15828</name>
</gene>